<evidence type="ECO:0000256" key="9">
    <source>
        <dbReference type="ARBA" id="ARBA00031511"/>
    </source>
</evidence>
<evidence type="ECO:0000256" key="8">
    <source>
        <dbReference type="ARBA" id="ARBA00023817"/>
    </source>
</evidence>
<keyword evidence="5" id="KW-0333">Golgi apparatus</keyword>
<dbReference type="GO" id="GO:0005509">
    <property type="term" value="F:calcium ion binding"/>
    <property type="evidence" value="ECO:0007669"/>
    <property type="project" value="InterPro"/>
</dbReference>
<dbReference type="InterPro" id="IPR011992">
    <property type="entry name" value="EF-hand-dom_pair"/>
</dbReference>
<dbReference type="SMART" id="SM00054">
    <property type="entry name" value="EFh"/>
    <property type="match status" value="5"/>
</dbReference>
<keyword evidence="13" id="KW-1185">Reference proteome</keyword>
<dbReference type="InterPro" id="IPR018247">
    <property type="entry name" value="EF_Hand_1_Ca_BS"/>
</dbReference>
<dbReference type="Pfam" id="PF13202">
    <property type="entry name" value="EF-hand_5"/>
    <property type="match status" value="1"/>
</dbReference>
<dbReference type="PANTHER" id="PTHR10827:SF98">
    <property type="entry name" value="45 KDA CALCIUM-BINDING PROTEIN"/>
    <property type="match status" value="1"/>
</dbReference>
<comment type="caution">
    <text evidence="12">The sequence shown here is derived from an EMBL/GenBank/DDBJ whole genome shotgun (WGS) entry which is preliminary data.</text>
</comment>
<dbReference type="Proteomes" id="UP000762676">
    <property type="component" value="Unassembled WGS sequence"/>
</dbReference>
<dbReference type="CDD" id="cd16225">
    <property type="entry name" value="EFh_CREC_cab45"/>
    <property type="match status" value="1"/>
</dbReference>
<evidence type="ECO:0000259" key="11">
    <source>
        <dbReference type="PROSITE" id="PS50222"/>
    </source>
</evidence>
<feature type="domain" description="EF-hand" evidence="11">
    <location>
        <begin position="169"/>
        <end position="204"/>
    </location>
</feature>
<evidence type="ECO:0000256" key="4">
    <source>
        <dbReference type="ARBA" id="ARBA00022837"/>
    </source>
</evidence>
<keyword evidence="1" id="KW-0479">Metal-binding</keyword>
<dbReference type="InterPro" id="IPR002048">
    <property type="entry name" value="EF_hand_dom"/>
</dbReference>
<dbReference type="EMBL" id="BMAT01006553">
    <property type="protein sequence ID" value="GFS14871.1"/>
    <property type="molecule type" value="Genomic_DNA"/>
</dbReference>
<feature type="domain" description="EF-hand" evidence="11">
    <location>
        <begin position="130"/>
        <end position="165"/>
    </location>
</feature>
<feature type="signal peptide" evidence="10">
    <location>
        <begin position="1"/>
        <end position="28"/>
    </location>
</feature>
<dbReference type="Pfam" id="PF13499">
    <property type="entry name" value="EF-hand_7"/>
    <property type="match status" value="1"/>
</dbReference>
<evidence type="ECO:0000256" key="6">
    <source>
        <dbReference type="ARBA" id="ARBA00023180"/>
    </source>
</evidence>
<gene>
    <name evidence="12" type="ORF">ElyMa_003173000</name>
</gene>
<evidence type="ECO:0000256" key="1">
    <source>
        <dbReference type="ARBA" id="ARBA00022723"/>
    </source>
</evidence>
<protein>
    <recommendedName>
        <fullName evidence="8">45 kDa calcium-binding protein</fullName>
    </recommendedName>
    <alternativeName>
        <fullName evidence="9">Stromal cell-derived factor 4</fullName>
    </alternativeName>
</protein>
<reference evidence="12 13" key="1">
    <citation type="journal article" date="2021" name="Elife">
        <title>Chloroplast acquisition without the gene transfer in kleptoplastic sea slugs, Plakobranchus ocellatus.</title>
        <authorList>
            <person name="Maeda T."/>
            <person name="Takahashi S."/>
            <person name="Yoshida T."/>
            <person name="Shimamura S."/>
            <person name="Takaki Y."/>
            <person name="Nagai Y."/>
            <person name="Toyoda A."/>
            <person name="Suzuki Y."/>
            <person name="Arimoto A."/>
            <person name="Ishii H."/>
            <person name="Satoh N."/>
            <person name="Nishiyama T."/>
            <person name="Hasebe M."/>
            <person name="Maruyama T."/>
            <person name="Minagawa J."/>
            <person name="Obokata J."/>
            <person name="Shigenobu S."/>
        </authorList>
    </citation>
    <scope>NUCLEOTIDE SEQUENCE [LARGE SCALE GENOMIC DNA]</scope>
</reference>
<keyword evidence="3" id="KW-0677">Repeat</keyword>
<dbReference type="Gene3D" id="1.10.238.10">
    <property type="entry name" value="EF-hand"/>
    <property type="match status" value="3"/>
</dbReference>
<keyword evidence="4" id="KW-0106">Calcium</keyword>
<evidence type="ECO:0000256" key="7">
    <source>
        <dbReference type="ARBA" id="ARBA00023769"/>
    </source>
</evidence>
<dbReference type="InterPro" id="IPR027240">
    <property type="entry name" value="CAB45_EFh"/>
</dbReference>
<name>A0AAV4J2C6_9GAST</name>
<sequence>MARYNKSQRLFISMAIVLSLMCLTLVLSGPIRKSPKDEKEVDGLLSDFLPADNQFQQQPPPGLDKDGMNLNFEKALKLAGGEKMEAKEVDPADHLDVVRMEHDGHVNKEYHKEMFLGEEHEEFKSHPVDRAEGRLKEIVAKADLNQDGSLSQPEMEAWVAQKMKEHFAEAEQETEHIFKHLDPDGDGYIRWKEYYVHFLLSRGFNVDKALQHVQDYDESIGLKQEDKDALVSYKFRWTDADASPADNQLSKEEFMVFRHPERSKQSLDSLVQNVMRGLDTNGDQIVTEEEFSALPPGEVENEEYRQMDLKWQAERQKEFREIMDLDHNGKVDQAELRKYLDPTNPLQAKLEADSLISLMDDNKNNLLSLDEILKHSDLFITSKVVNFAANIHEEL</sequence>
<accession>A0AAV4J2C6</accession>
<dbReference type="PANTHER" id="PTHR10827">
    <property type="entry name" value="RETICULOCALBIN"/>
    <property type="match status" value="1"/>
</dbReference>
<keyword evidence="2 10" id="KW-0732">Signal</keyword>
<evidence type="ECO:0000256" key="2">
    <source>
        <dbReference type="ARBA" id="ARBA00022729"/>
    </source>
</evidence>
<keyword evidence="6" id="KW-0325">Glycoprotein</keyword>
<evidence type="ECO:0000256" key="10">
    <source>
        <dbReference type="SAM" id="SignalP"/>
    </source>
</evidence>
<dbReference type="SUPFAM" id="SSF47473">
    <property type="entry name" value="EF-hand"/>
    <property type="match status" value="2"/>
</dbReference>
<organism evidence="12 13">
    <name type="scientific">Elysia marginata</name>
    <dbReference type="NCBI Taxonomy" id="1093978"/>
    <lineage>
        <taxon>Eukaryota</taxon>
        <taxon>Metazoa</taxon>
        <taxon>Spiralia</taxon>
        <taxon>Lophotrochozoa</taxon>
        <taxon>Mollusca</taxon>
        <taxon>Gastropoda</taxon>
        <taxon>Heterobranchia</taxon>
        <taxon>Euthyneura</taxon>
        <taxon>Panpulmonata</taxon>
        <taxon>Sacoglossa</taxon>
        <taxon>Placobranchoidea</taxon>
        <taxon>Plakobranchidae</taxon>
        <taxon>Elysia</taxon>
    </lineage>
</organism>
<dbReference type="PROSITE" id="PS00018">
    <property type="entry name" value="EF_HAND_1"/>
    <property type="match status" value="4"/>
</dbReference>
<comment type="subcellular location">
    <subcellularLocation>
        <location evidence="7">Golgi apparatus lumen</location>
    </subcellularLocation>
</comment>
<dbReference type="GO" id="GO:0017156">
    <property type="term" value="P:calcium-ion regulated exocytosis"/>
    <property type="evidence" value="ECO:0007669"/>
    <property type="project" value="TreeGrafter"/>
</dbReference>
<evidence type="ECO:0000313" key="13">
    <source>
        <dbReference type="Proteomes" id="UP000762676"/>
    </source>
</evidence>
<proteinExistence type="predicted"/>
<dbReference type="GO" id="GO:0005783">
    <property type="term" value="C:endoplasmic reticulum"/>
    <property type="evidence" value="ECO:0007669"/>
    <property type="project" value="TreeGrafter"/>
</dbReference>
<evidence type="ECO:0000256" key="5">
    <source>
        <dbReference type="ARBA" id="ARBA00023034"/>
    </source>
</evidence>
<dbReference type="GO" id="GO:0005796">
    <property type="term" value="C:Golgi lumen"/>
    <property type="evidence" value="ECO:0007669"/>
    <property type="project" value="UniProtKB-SubCell"/>
</dbReference>
<evidence type="ECO:0000313" key="12">
    <source>
        <dbReference type="EMBL" id="GFS14871.1"/>
    </source>
</evidence>
<dbReference type="AlphaFoldDB" id="A0AAV4J2C6"/>
<evidence type="ECO:0000256" key="3">
    <source>
        <dbReference type="ARBA" id="ARBA00022737"/>
    </source>
</evidence>
<feature type="chain" id="PRO_5043910032" description="45 kDa calcium-binding protein" evidence="10">
    <location>
        <begin position="29"/>
        <end position="395"/>
    </location>
</feature>
<dbReference type="PROSITE" id="PS50222">
    <property type="entry name" value="EF_HAND_2"/>
    <property type="match status" value="2"/>
</dbReference>